<dbReference type="OrthoDB" id="9815782at2"/>
<name>A0A1W6ZMP1_9HYPH</name>
<evidence type="ECO:0000256" key="7">
    <source>
        <dbReference type="RuleBase" id="RU003993"/>
    </source>
</evidence>
<dbReference type="Gene3D" id="2.10.109.10">
    <property type="entry name" value="Umud Fragment, subunit A"/>
    <property type="match status" value="1"/>
</dbReference>
<dbReference type="EC" id="3.4.21.89" evidence="3 7"/>
<keyword evidence="5 7" id="KW-0645">Protease</keyword>
<dbReference type="STRING" id="1235591.CAK95_05420"/>
<dbReference type="PROSITE" id="PS00501">
    <property type="entry name" value="SPASE_I_1"/>
    <property type="match status" value="1"/>
</dbReference>
<gene>
    <name evidence="9" type="ORF">CAK95_05420</name>
</gene>
<dbReference type="GO" id="GO:0006465">
    <property type="term" value="P:signal peptide processing"/>
    <property type="evidence" value="ECO:0007669"/>
    <property type="project" value="InterPro"/>
</dbReference>
<evidence type="ECO:0000313" key="9">
    <source>
        <dbReference type="EMBL" id="ARP98582.1"/>
    </source>
</evidence>
<dbReference type="EMBL" id="CP021112">
    <property type="protein sequence ID" value="ARP98582.1"/>
    <property type="molecule type" value="Genomic_DNA"/>
</dbReference>
<dbReference type="Proteomes" id="UP000194137">
    <property type="component" value="Chromosome"/>
</dbReference>
<evidence type="ECO:0000256" key="3">
    <source>
        <dbReference type="ARBA" id="ARBA00013208"/>
    </source>
</evidence>
<organism evidence="9 10">
    <name type="scientific">Pseudorhodoplanes sinuspersici</name>
    <dbReference type="NCBI Taxonomy" id="1235591"/>
    <lineage>
        <taxon>Bacteria</taxon>
        <taxon>Pseudomonadati</taxon>
        <taxon>Pseudomonadota</taxon>
        <taxon>Alphaproteobacteria</taxon>
        <taxon>Hyphomicrobiales</taxon>
        <taxon>Pseudorhodoplanes</taxon>
    </lineage>
</organism>
<keyword evidence="10" id="KW-1185">Reference proteome</keyword>
<dbReference type="RefSeq" id="WP_086087006.1">
    <property type="nucleotide sequence ID" value="NZ_CP021112.1"/>
</dbReference>
<protein>
    <recommendedName>
        <fullName evidence="4 7">Signal peptidase I</fullName>
        <ecNumber evidence="3 7">3.4.21.89</ecNumber>
    </recommendedName>
</protein>
<dbReference type="PROSITE" id="PS00761">
    <property type="entry name" value="SPASE_I_3"/>
    <property type="match status" value="1"/>
</dbReference>
<evidence type="ECO:0000256" key="1">
    <source>
        <dbReference type="ARBA" id="ARBA00000677"/>
    </source>
</evidence>
<evidence type="ECO:0000256" key="5">
    <source>
        <dbReference type="ARBA" id="ARBA00022670"/>
    </source>
</evidence>
<reference evidence="9 10" key="1">
    <citation type="submission" date="2017-05" db="EMBL/GenBank/DDBJ databases">
        <title>Full genome sequence of Pseudorhodoplanes sinuspersici.</title>
        <authorList>
            <person name="Dastgheib S.M.M."/>
            <person name="Shavandi M."/>
            <person name="Tirandaz H."/>
        </authorList>
    </citation>
    <scope>NUCLEOTIDE SEQUENCE [LARGE SCALE GENOMIC DNA]</scope>
    <source>
        <strain evidence="9 10">RIPI110</strain>
    </source>
</reference>
<comment type="subcellular location">
    <subcellularLocation>
        <location evidence="8">Membrane</location>
        <topology evidence="8">Single-pass type II membrane protein</topology>
    </subcellularLocation>
</comment>
<dbReference type="GO" id="GO:0009003">
    <property type="term" value="F:signal peptidase activity"/>
    <property type="evidence" value="ECO:0007669"/>
    <property type="project" value="UniProtKB-EC"/>
</dbReference>
<evidence type="ECO:0000256" key="8">
    <source>
        <dbReference type="RuleBase" id="RU362042"/>
    </source>
</evidence>
<dbReference type="PRINTS" id="PR00727">
    <property type="entry name" value="LEADERPTASE"/>
</dbReference>
<comment type="similarity">
    <text evidence="2 8">Belongs to the peptidase S26 family.</text>
</comment>
<proteinExistence type="inferred from homology"/>
<dbReference type="InterPro" id="IPR019757">
    <property type="entry name" value="Pept_S26A_signal_pept_1_Lys-AS"/>
</dbReference>
<dbReference type="InterPro" id="IPR019758">
    <property type="entry name" value="Pept_S26A_signal_pept_1_CS"/>
</dbReference>
<dbReference type="PROSITE" id="PS00760">
    <property type="entry name" value="SPASE_I_2"/>
    <property type="match status" value="1"/>
</dbReference>
<dbReference type="InterPro" id="IPR019756">
    <property type="entry name" value="Pept_S26A_signal_pept_1_Ser-AS"/>
</dbReference>
<dbReference type="InterPro" id="IPR036286">
    <property type="entry name" value="LexA/Signal_pep-like_sf"/>
</dbReference>
<dbReference type="Pfam" id="PF10502">
    <property type="entry name" value="Peptidase_S26"/>
    <property type="match status" value="1"/>
</dbReference>
<dbReference type="SUPFAM" id="SSF51306">
    <property type="entry name" value="LexA/Signal peptidase"/>
    <property type="match status" value="1"/>
</dbReference>
<evidence type="ECO:0000256" key="2">
    <source>
        <dbReference type="ARBA" id="ARBA00009370"/>
    </source>
</evidence>
<dbReference type="AlphaFoldDB" id="A0A1W6ZMP1"/>
<dbReference type="GO" id="GO:0004252">
    <property type="term" value="F:serine-type endopeptidase activity"/>
    <property type="evidence" value="ECO:0007669"/>
    <property type="project" value="InterPro"/>
</dbReference>
<evidence type="ECO:0000256" key="4">
    <source>
        <dbReference type="ARBA" id="ARBA00019232"/>
    </source>
</evidence>
<dbReference type="PANTHER" id="PTHR43390:SF1">
    <property type="entry name" value="CHLOROPLAST PROCESSING PEPTIDASE"/>
    <property type="match status" value="1"/>
</dbReference>
<dbReference type="PANTHER" id="PTHR43390">
    <property type="entry name" value="SIGNAL PEPTIDASE I"/>
    <property type="match status" value="1"/>
</dbReference>
<keyword evidence="6 7" id="KW-0378">Hydrolase</keyword>
<evidence type="ECO:0000313" key="10">
    <source>
        <dbReference type="Proteomes" id="UP000194137"/>
    </source>
</evidence>
<dbReference type="InterPro" id="IPR000223">
    <property type="entry name" value="Pept_S26A_signal_pept_1"/>
</dbReference>
<dbReference type="KEGG" id="psin:CAK95_05420"/>
<comment type="catalytic activity">
    <reaction evidence="1 7">
        <text>Cleavage of hydrophobic, N-terminal signal or leader sequences from secreted and periplasmic proteins.</text>
        <dbReference type="EC" id="3.4.21.89"/>
    </reaction>
</comment>
<dbReference type="GO" id="GO:0016020">
    <property type="term" value="C:membrane"/>
    <property type="evidence" value="ECO:0007669"/>
    <property type="project" value="UniProtKB-SubCell"/>
</dbReference>
<evidence type="ECO:0000256" key="6">
    <source>
        <dbReference type="ARBA" id="ARBA00022801"/>
    </source>
</evidence>
<dbReference type="NCBIfam" id="TIGR02227">
    <property type="entry name" value="sigpep_I_bact"/>
    <property type="match status" value="1"/>
</dbReference>
<dbReference type="InterPro" id="IPR019533">
    <property type="entry name" value="Peptidase_S26"/>
</dbReference>
<dbReference type="CDD" id="cd06530">
    <property type="entry name" value="S26_SPase_I"/>
    <property type="match status" value="1"/>
</dbReference>
<accession>A0A1W6ZMP1</accession>
<sequence length="247" mass="26635">MGTWSRTVAQFFAFVLALTVVKSAIAEPYYVPSGSMEPTLMIGDELVATKYAYGYSSASLALPFGLTLPPTQRIFGELPARGDVVVFRSPANRSEIWVKRVIGLPGDRVQMRDGHLWINGEVVKERADGVAQAEDSDGHHTGAVRLIETLPGGRQHLIFKTEALGPLDNTDEVLVPSGHVFVMGDNRDNSADSRVPPSAGGVGLLPADDIVGRVVGLAGSWDLGKLNDPIWTWPAGLRLSRFFTAVQ</sequence>